<sequence length="100" mass="10900">MSNYEMAIMGAMGAMGAMIEAQSCSRPVIHHHTTIVHGCPHCQARCHHGAWNPSGNPEYQPGYIPRPHTTGVIFSTMGNPVIEVRSNVPTVTYVGPPAWY</sequence>
<dbReference type="RefSeq" id="YP_010841880.1">
    <property type="nucleotide sequence ID" value="NC_079139.1"/>
</dbReference>
<dbReference type="GeneID" id="80558477"/>
<name>A0ABM7NSY7_9VIRU</name>
<reference evidence="1 2" key="1">
    <citation type="submission" date="2021-02" db="EMBL/GenBank/DDBJ databases">
        <title>Cotonvirus japonicus, which uses Golgi apparatus of host cells for its virion factory, phylogenetically links tailed tupanvirus and icosahedral mimivirus.</title>
        <authorList>
            <person name="Takahashi H."/>
            <person name="Fukaya S."/>
            <person name="Song C."/>
            <person name="Murata K."/>
            <person name="Takemura M."/>
        </authorList>
    </citation>
    <scope>NUCLEOTIDE SEQUENCE [LARGE SCALE GENOMIC DNA]</scope>
</reference>
<protein>
    <submittedName>
        <fullName evidence="1">Uncharacterized protein</fullName>
    </submittedName>
</protein>
<proteinExistence type="predicted"/>
<evidence type="ECO:0000313" key="1">
    <source>
        <dbReference type="EMBL" id="BCS83272.1"/>
    </source>
</evidence>
<accession>A0ABM7NSY7</accession>
<keyword evidence="2" id="KW-1185">Reference proteome</keyword>
<dbReference type="Proteomes" id="UP001321479">
    <property type="component" value="Segment"/>
</dbReference>
<organism evidence="1 2">
    <name type="scientific">Cotonvirus japonicus</name>
    <dbReference type="NCBI Taxonomy" id="2811091"/>
    <lineage>
        <taxon>Viruses</taxon>
        <taxon>Varidnaviria</taxon>
        <taxon>Bamfordvirae</taxon>
        <taxon>Nucleocytoviricota</taxon>
        <taxon>Megaviricetes</taxon>
        <taxon>Imitervirales</taxon>
        <taxon>Mimiviridae</taxon>
        <taxon>Megamimivirinae</taxon>
        <taxon>Cotonvirus</taxon>
        <taxon>Cotonvirus japonicum</taxon>
    </lineage>
</organism>
<dbReference type="EMBL" id="AP024483">
    <property type="protein sequence ID" value="BCS83272.1"/>
    <property type="molecule type" value="Genomic_DNA"/>
</dbReference>
<evidence type="ECO:0000313" key="2">
    <source>
        <dbReference type="Proteomes" id="UP001321479"/>
    </source>
</evidence>